<dbReference type="Pfam" id="PF00127">
    <property type="entry name" value="Copper-bind"/>
    <property type="match status" value="1"/>
</dbReference>
<dbReference type="CDD" id="cd04211">
    <property type="entry name" value="Cupredoxin_like_2"/>
    <property type="match status" value="1"/>
</dbReference>
<evidence type="ECO:0000256" key="3">
    <source>
        <dbReference type="SAM" id="SignalP"/>
    </source>
</evidence>
<dbReference type="EMBL" id="FZOG01000007">
    <property type="protein sequence ID" value="SNS99206.1"/>
    <property type="molecule type" value="Genomic_DNA"/>
</dbReference>
<accession>A0A239IZJ0</accession>
<feature type="chain" id="PRO_5012918490" evidence="3">
    <location>
        <begin position="25"/>
        <end position="165"/>
    </location>
</feature>
<dbReference type="PROSITE" id="PS00079">
    <property type="entry name" value="MULTICOPPER_OXIDASE1"/>
    <property type="match status" value="1"/>
</dbReference>
<keyword evidence="6" id="KW-1185">Reference proteome</keyword>
<evidence type="ECO:0000313" key="5">
    <source>
        <dbReference type="EMBL" id="SNS99206.1"/>
    </source>
</evidence>
<keyword evidence="3" id="KW-0732">Signal</keyword>
<evidence type="ECO:0000313" key="6">
    <source>
        <dbReference type="Proteomes" id="UP000242915"/>
    </source>
</evidence>
<keyword evidence="1" id="KW-0479">Metal-binding</keyword>
<dbReference type="InterPro" id="IPR008972">
    <property type="entry name" value="Cupredoxin"/>
</dbReference>
<dbReference type="InterPro" id="IPR000923">
    <property type="entry name" value="BlueCu_1"/>
</dbReference>
<proteinExistence type="predicted"/>
<dbReference type="PANTHER" id="PTHR38439">
    <property type="entry name" value="AURACYANIN-B"/>
    <property type="match status" value="1"/>
</dbReference>
<evidence type="ECO:0000256" key="1">
    <source>
        <dbReference type="ARBA" id="ARBA00022723"/>
    </source>
</evidence>
<dbReference type="GO" id="GO:0009055">
    <property type="term" value="F:electron transfer activity"/>
    <property type="evidence" value="ECO:0007669"/>
    <property type="project" value="InterPro"/>
</dbReference>
<dbReference type="SUPFAM" id="SSF49503">
    <property type="entry name" value="Cupredoxins"/>
    <property type="match status" value="1"/>
</dbReference>
<dbReference type="Proteomes" id="UP000242915">
    <property type="component" value="Unassembled WGS sequence"/>
</dbReference>
<dbReference type="GO" id="GO:0005507">
    <property type="term" value="F:copper ion binding"/>
    <property type="evidence" value="ECO:0007669"/>
    <property type="project" value="InterPro"/>
</dbReference>
<sequence length="165" mass="18132">MTFSKTQLALVLLCGALASPVLWADADHSAADHSMHSQPEQMRWGIAGDSSQVSRTIDVRMGDDMRFKPGALTFKKGETIRLVLHNDGKLMHEYVLGTKETLDEHAQMMLKHPGMEHHAAYMAHVAPGQSGEIIWTFNQAGRFDFACLIAGHYQAGMVGSIEVSP</sequence>
<protein>
    <submittedName>
        <fullName evidence="5">Uncharacterized copper-binding protein, cupredoxin-like subfamily</fullName>
    </submittedName>
</protein>
<dbReference type="PANTHER" id="PTHR38439:SF3">
    <property type="entry name" value="COPPER-RESISTANT CUPROPROTEIN COPI"/>
    <property type="match status" value="1"/>
</dbReference>
<name>A0A239IZJ0_9PSED</name>
<evidence type="ECO:0000259" key="4">
    <source>
        <dbReference type="Pfam" id="PF00127"/>
    </source>
</evidence>
<dbReference type="RefSeq" id="WP_089361100.1">
    <property type="nucleotide sequence ID" value="NZ_FZOG01000007.1"/>
</dbReference>
<gene>
    <name evidence="5" type="ORF">SAMN05216255_4116</name>
</gene>
<dbReference type="Gene3D" id="2.60.40.420">
    <property type="entry name" value="Cupredoxins - blue copper proteins"/>
    <property type="match status" value="1"/>
</dbReference>
<feature type="signal peptide" evidence="3">
    <location>
        <begin position="1"/>
        <end position="24"/>
    </location>
</feature>
<keyword evidence="2" id="KW-0186">Copper</keyword>
<dbReference type="AlphaFoldDB" id="A0A239IZJ0"/>
<reference evidence="6" key="1">
    <citation type="submission" date="2017-06" db="EMBL/GenBank/DDBJ databases">
        <authorList>
            <person name="Varghese N."/>
            <person name="Submissions S."/>
        </authorList>
    </citation>
    <scope>NUCLEOTIDE SEQUENCE [LARGE SCALE GENOMIC DNA]</scope>
    <source>
        <strain evidence="6">CIP 108523</strain>
    </source>
</reference>
<feature type="domain" description="Blue (type 1) copper" evidence="4">
    <location>
        <begin position="58"/>
        <end position="163"/>
    </location>
</feature>
<organism evidence="5 6">
    <name type="scientific">Pseudomonas segetis</name>
    <dbReference type="NCBI Taxonomy" id="298908"/>
    <lineage>
        <taxon>Bacteria</taxon>
        <taxon>Pseudomonadati</taxon>
        <taxon>Pseudomonadota</taxon>
        <taxon>Gammaproteobacteria</taxon>
        <taxon>Pseudomonadales</taxon>
        <taxon>Pseudomonadaceae</taxon>
        <taxon>Pseudomonas</taxon>
    </lineage>
</organism>
<evidence type="ECO:0000256" key="2">
    <source>
        <dbReference type="ARBA" id="ARBA00023008"/>
    </source>
</evidence>
<dbReference type="InterPro" id="IPR033138">
    <property type="entry name" value="Cu_oxidase_CS"/>
</dbReference>
<dbReference type="InterPro" id="IPR050845">
    <property type="entry name" value="Cu-binding_ET"/>
</dbReference>